<keyword evidence="5" id="KW-1185">Reference proteome</keyword>
<feature type="region of interest" description="Disordered" evidence="2">
    <location>
        <begin position="716"/>
        <end position="736"/>
    </location>
</feature>
<feature type="compositionally biased region" description="Acidic residues" evidence="2">
    <location>
        <begin position="847"/>
        <end position="856"/>
    </location>
</feature>
<reference evidence="4 5" key="1">
    <citation type="submission" date="2013-11" db="EMBL/GenBank/DDBJ databases">
        <title>The Genome Sequence of Phytophthora parasitica P1569.</title>
        <authorList>
            <consortium name="The Broad Institute Genomics Platform"/>
            <person name="Russ C."/>
            <person name="Tyler B."/>
            <person name="Panabieres F."/>
            <person name="Shan W."/>
            <person name="Tripathy S."/>
            <person name="Grunwald N."/>
            <person name="Machado M."/>
            <person name="Johnson C.S."/>
            <person name="Arredondo F."/>
            <person name="Hong C."/>
            <person name="Coffey M."/>
            <person name="Young S.K."/>
            <person name="Zeng Q."/>
            <person name="Gargeya S."/>
            <person name="Fitzgerald M."/>
            <person name="Abouelleil A."/>
            <person name="Alvarado L."/>
            <person name="Chapman S.B."/>
            <person name="Gainer-Dewar J."/>
            <person name="Goldberg J."/>
            <person name="Griggs A."/>
            <person name="Gujja S."/>
            <person name="Hansen M."/>
            <person name="Howarth C."/>
            <person name="Imamovic A."/>
            <person name="Ireland A."/>
            <person name="Larimer J."/>
            <person name="McCowan C."/>
            <person name="Murphy C."/>
            <person name="Pearson M."/>
            <person name="Poon T.W."/>
            <person name="Priest M."/>
            <person name="Roberts A."/>
            <person name="Saif S."/>
            <person name="Shea T."/>
            <person name="Sykes S."/>
            <person name="Wortman J."/>
            <person name="Nusbaum C."/>
            <person name="Birren B."/>
        </authorList>
    </citation>
    <scope>NUCLEOTIDE SEQUENCE [LARGE SCALE GENOMIC DNA]</scope>
    <source>
        <strain evidence="4 5">P1569</strain>
    </source>
</reference>
<keyword evidence="1" id="KW-0479">Metal-binding</keyword>
<accession>V9E003</accession>
<keyword evidence="1" id="KW-0863">Zinc-finger</keyword>
<comment type="caution">
    <text evidence="4">The sequence shown here is derived from an EMBL/GenBank/DDBJ whole genome shotgun (WGS) entry which is preliminary data.</text>
</comment>
<dbReference type="InterPro" id="IPR048324">
    <property type="entry name" value="ZSWIM1-3_RNaseH-like"/>
</dbReference>
<dbReference type="PANTHER" id="PTHR31569">
    <property type="entry name" value="SWIM-TYPE DOMAIN-CONTAINING PROTEIN"/>
    <property type="match status" value="1"/>
</dbReference>
<evidence type="ECO:0000259" key="3">
    <source>
        <dbReference type="PROSITE" id="PS50966"/>
    </source>
</evidence>
<feature type="region of interest" description="Disordered" evidence="2">
    <location>
        <begin position="1"/>
        <end position="28"/>
    </location>
</feature>
<proteinExistence type="predicted"/>
<evidence type="ECO:0000256" key="1">
    <source>
        <dbReference type="PROSITE-ProRule" id="PRU00325"/>
    </source>
</evidence>
<name>V9E003_PHYNI</name>
<feature type="compositionally biased region" description="Low complexity" evidence="2">
    <location>
        <begin position="893"/>
        <end position="904"/>
    </location>
</feature>
<dbReference type="InterPro" id="IPR038765">
    <property type="entry name" value="Papain-like_cys_pep_sf"/>
</dbReference>
<evidence type="ECO:0000313" key="4">
    <source>
        <dbReference type="EMBL" id="ETI32435.1"/>
    </source>
</evidence>
<feature type="domain" description="SWIM-type" evidence="3">
    <location>
        <begin position="658"/>
        <end position="690"/>
    </location>
</feature>
<dbReference type="HOGENOM" id="CLU_008012_0_0_1"/>
<sequence>MTRKAAAVLRNEDGGAAAARASEQTDPKQWEKVALKEMFGIGFDSQSDTAAEVSSSEDSEYVDKPRCPNSEVGDDSSSQISVDDEPEEESERASSDGDAGEDVESAAAAYTESSESDAESTPNLHQNTPNLRRSYDLRVKRAIPSWFRGFKATYKSWHRFHKAFDIFQFDSFQRFTNRTTTSVATRNKQIVSLSRARKRAGKQSRKEVTLIPEEWQMYSKTMVCTHGQPYEPKGKGKRRHNNIRDTKCKARVNVRVTVTVSGSWYLRVNGSGEHNHALTKHSYDNYAQNRTVKDPQLTDDVAILHKAGANAHGILQYLRERTDKKTKLKDVHNMVQRYKMGDQASLNDAQRAYAVLDGFTEQDDGNVAQVYVDSESNVARIATFQTARMKRLFKAFPEVVLVDSTHNTNANRYKLFSFVVHDVFGKGQYVHHALVDSEEKDNLRRVVEIFKENNPDWPKVRIFTTDKAMHEKHVLREEFPEARQLLCQWHVITWFSKQATRLAPGTLLSKLGNDKLHKLYQTFMDNWDGNKDEWVSYLRGNVPHLTNNTNNRIESKWGKLKELIDGSLSIDQLLSTLIALQQYAEEQYLAEYHRIGSRPTRECEDEDLTRLAGHVSPFAFGLLADEHTLATGPNADYKLEHIASGNINVTSLKTGNVHEVNTRTCSCSCIFMKTCLLPCRHVMYVRSVSNFESVLPPIRFFPTRWIVQSPENNIDEGEVPTGGFRQSTCTSRPKTRGLSGGKMYCEAKAITEKIIDRMALQSTPTFRVALKWLEDFYEALNGGTVVDFAENEGKTLFPGLSQVSSVGEAGFSQLSFADLPSQRRGVSSNAAETAEGVDTCMAADASDSSEDNEDEGAVSAVSENTKVPEYGTGATTASRSQTEDDNTERTESTPKTTRSKSTSPQEDTAAHERAKAVSWSFADRPRVNGMTKAQRKRAQAKEDSRKARVIAAIYRKGRLTRFVEFHEVAALLDGPYSFYYSKAMVDALVIPNVEVHGELFLKPYAIGQDVPRITKIPQLPVIMEAIEAIKGKDDIDLLAFWPDYGYATFDQLDAMARLIEARGRFILVMKTHKWIDETEWRVADVREPFFDMTHVTKNEHKGYVETLNLSVIRAPGEVVEGYRLLDFRENLWLHTTFILISMMVLRAQYPGVGIINPSYQDFALPDQRRRVAGGFGAADPKYDRVIGIFNISNHWVAYLINRNIDHATNKASCFMFDPMQSDHHYKIIEKSVRGGIEELLQLQDSIDYTKIEWCKQKDGTSCGVWCIAVLEMLLSNGSWDDCLYRLQPYLRMRFLHKAIAFVEKEAAIMQLPL</sequence>
<dbReference type="InterPro" id="IPR052579">
    <property type="entry name" value="Zinc_finger_SWIM"/>
</dbReference>
<dbReference type="InterPro" id="IPR007527">
    <property type="entry name" value="Znf_SWIM"/>
</dbReference>
<gene>
    <name evidence="4" type="ORF">F443_20769</name>
</gene>
<dbReference type="SUPFAM" id="SSF54001">
    <property type="entry name" value="Cysteine proteinases"/>
    <property type="match status" value="1"/>
</dbReference>
<dbReference type="eggNOG" id="ENOG502QVJ3">
    <property type="taxonomic scope" value="Eukaryota"/>
</dbReference>
<dbReference type="PROSITE" id="PS50966">
    <property type="entry name" value="ZF_SWIM"/>
    <property type="match status" value="1"/>
</dbReference>
<dbReference type="Proteomes" id="UP000018721">
    <property type="component" value="Unassembled WGS sequence"/>
</dbReference>
<dbReference type="EMBL" id="ANIZ01003650">
    <property type="protein sequence ID" value="ETI32435.1"/>
    <property type="molecule type" value="Genomic_DNA"/>
</dbReference>
<dbReference type="PANTHER" id="PTHR31569:SF4">
    <property type="entry name" value="SWIM-TYPE DOMAIN-CONTAINING PROTEIN"/>
    <property type="match status" value="1"/>
</dbReference>
<keyword evidence="1" id="KW-0862">Zinc</keyword>
<protein>
    <recommendedName>
        <fullName evidence="3">SWIM-type domain-containing protein</fullName>
    </recommendedName>
</protein>
<organism evidence="4 5">
    <name type="scientific">Phytophthora nicotianae P1569</name>
    <dbReference type="NCBI Taxonomy" id="1317065"/>
    <lineage>
        <taxon>Eukaryota</taxon>
        <taxon>Sar</taxon>
        <taxon>Stramenopiles</taxon>
        <taxon>Oomycota</taxon>
        <taxon>Peronosporomycetes</taxon>
        <taxon>Peronosporales</taxon>
        <taxon>Peronosporaceae</taxon>
        <taxon>Phytophthora</taxon>
    </lineage>
</organism>
<evidence type="ECO:0000313" key="5">
    <source>
        <dbReference type="Proteomes" id="UP000018721"/>
    </source>
</evidence>
<dbReference type="Pfam" id="PF21056">
    <property type="entry name" value="ZSWIM1-3_RNaseH-like"/>
    <property type="match status" value="1"/>
</dbReference>
<feature type="region of interest" description="Disordered" evidence="2">
    <location>
        <begin position="42"/>
        <end position="129"/>
    </location>
</feature>
<feature type="region of interest" description="Disordered" evidence="2">
    <location>
        <begin position="844"/>
        <end position="917"/>
    </location>
</feature>
<evidence type="ECO:0000256" key="2">
    <source>
        <dbReference type="SAM" id="MobiDB-lite"/>
    </source>
</evidence>
<dbReference type="GO" id="GO:0008270">
    <property type="term" value="F:zinc ion binding"/>
    <property type="evidence" value="ECO:0007669"/>
    <property type="project" value="UniProtKB-KW"/>
</dbReference>
<dbReference type="Gene3D" id="3.40.395.10">
    <property type="entry name" value="Adenoviral Proteinase, Chain A"/>
    <property type="match status" value="1"/>
</dbReference>